<name>A0A4S8MV91_DENBC</name>
<gene>
    <name evidence="3" type="ORF">K435DRAFT_742176</name>
</gene>
<sequence length="466" mass="51973">MVTLTPHQPVDPPLNHVIVRDLSQQPAATVPLSLDPGSNASTPSSEDASISPGTISPAAGNPDLHDVKLEHDTQPESLPGGPGSRFDVSLFASICGIIYTFLTAGRRWMSIYNNAHHWIPLMQAIWISLPAIHLRNKVSSATRIFRPVHIPLVVIGALSLRAIYPLATALTQPPELHAVDYGELMVIQNSAITNLASGGVSFLAANLKKTKMATSELAMEVYYSDIPSHELLADQLQTLSSTADTAYKGLIDFDAKVASLPNSLQRFNRQTLRYLKSIENKNVFHRTIQSLMLHEGDDVVLARHFANSMSDLSEIVKLFVLEVEKHIYPLKKMEQQLKEIHRTVKQDASELSEAQEEVLASLWTQLGWNKRQTKGFEENFILLLSIDGYRKEALARVEGALLQLDYMEKKMEQLRLRLRAPELLGPRIAMEDHIQSIEIGINNLNEAKMIIQAREAEVYGQFQLEA</sequence>
<evidence type="ECO:0000313" key="3">
    <source>
        <dbReference type="EMBL" id="THV07213.1"/>
    </source>
</evidence>
<dbReference type="OrthoDB" id="4179406at2759"/>
<dbReference type="EMBL" id="ML179038">
    <property type="protein sequence ID" value="THV07213.1"/>
    <property type="molecule type" value="Genomic_DNA"/>
</dbReference>
<keyword evidence="1" id="KW-0175">Coiled coil</keyword>
<accession>A0A4S8MV91</accession>
<feature type="compositionally biased region" description="Basic and acidic residues" evidence="2">
    <location>
        <begin position="63"/>
        <end position="74"/>
    </location>
</feature>
<evidence type="ECO:0000256" key="2">
    <source>
        <dbReference type="SAM" id="MobiDB-lite"/>
    </source>
</evidence>
<protein>
    <submittedName>
        <fullName evidence="3">Uncharacterized protein</fullName>
    </submittedName>
</protein>
<dbReference type="Proteomes" id="UP000297245">
    <property type="component" value="Unassembled WGS sequence"/>
</dbReference>
<evidence type="ECO:0000313" key="4">
    <source>
        <dbReference type="Proteomes" id="UP000297245"/>
    </source>
</evidence>
<feature type="compositionally biased region" description="Polar residues" evidence="2">
    <location>
        <begin position="36"/>
        <end position="54"/>
    </location>
</feature>
<evidence type="ECO:0000256" key="1">
    <source>
        <dbReference type="SAM" id="Coils"/>
    </source>
</evidence>
<keyword evidence="4" id="KW-1185">Reference proteome</keyword>
<feature type="coiled-coil region" evidence="1">
    <location>
        <begin position="330"/>
        <end position="357"/>
    </location>
</feature>
<dbReference type="AlphaFoldDB" id="A0A4S8MV91"/>
<proteinExistence type="predicted"/>
<reference evidence="3 4" key="1">
    <citation type="journal article" date="2019" name="Nat. Ecol. Evol.">
        <title>Megaphylogeny resolves global patterns of mushroom evolution.</title>
        <authorList>
            <person name="Varga T."/>
            <person name="Krizsan K."/>
            <person name="Foldi C."/>
            <person name="Dima B."/>
            <person name="Sanchez-Garcia M."/>
            <person name="Sanchez-Ramirez S."/>
            <person name="Szollosi G.J."/>
            <person name="Szarkandi J.G."/>
            <person name="Papp V."/>
            <person name="Albert L."/>
            <person name="Andreopoulos W."/>
            <person name="Angelini C."/>
            <person name="Antonin V."/>
            <person name="Barry K.W."/>
            <person name="Bougher N.L."/>
            <person name="Buchanan P."/>
            <person name="Buyck B."/>
            <person name="Bense V."/>
            <person name="Catcheside P."/>
            <person name="Chovatia M."/>
            <person name="Cooper J."/>
            <person name="Damon W."/>
            <person name="Desjardin D."/>
            <person name="Finy P."/>
            <person name="Geml J."/>
            <person name="Haridas S."/>
            <person name="Hughes K."/>
            <person name="Justo A."/>
            <person name="Karasinski D."/>
            <person name="Kautmanova I."/>
            <person name="Kiss B."/>
            <person name="Kocsube S."/>
            <person name="Kotiranta H."/>
            <person name="LaButti K.M."/>
            <person name="Lechner B.E."/>
            <person name="Liimatainen K."/>
            <person name="Lipzen A."/>
            <person name="Lukacs Z."/>
            <person name="Mihaltcheva S."/>
            <person name="Morgado L.N."/>
            <person name="Niskanen T."/>
            <person name="Noordeloos M.E."/>
            <person name="Ohm R.A."/>
            <person name="Ortiz-Santana B."/>
            <person name="Ovrebo C."/>
            <person name="Racz N."/>
            <person name="Riley R."/>
            <person name="Savchenko A."/>
            <person name="Shiryaev A."/>
            <person name="Soop K."/>
            <person name="Spirin V."/>
            <person name="Szebenyi C."/>
            <person name="Tomsovsky M."/>
            <person name="Tulloss R.E."/>
            <person name="Uehling J."/>
            <person name="Grigoriev I.V."/>
            <person name="Vagvolgyi C."/>
            <person name="Papp T."/>
            <person name="Martin F.M."/>
            <person name="Miettinen O."/>
            <person name="Hibbett D.S."/>
            <person name="Nagy L.G."/>
        </authorList>
    </citation>
    <scope>NUCLEOTIDE SEQUENCE [LARGE SCALE GENOMIC DNA]</scope>
    <source>
        <strain evidence="3 4">CBS 962.96</strain>
    </source>
</reference>
<feature type="region of interest" description="Disordered" evidence="2">
    <location>
        <begin position="29"/>
        <end position="80"/>
    </location>
</feature>
<organism evidence="3 4">
    <name type="scientific">Dendrothele bispora (strain CBS 962.96)</name>
    <dbReference type="NCBI Taxonomy" id="1314807"/>
    <lineage>
        <taxon>Eukaryota</taxon>
        <taxon>Fungi</taxon>
        <taxon>Dikarya</taxon>
        <taxon>Basidiomycota</taxon>
        <taxon>Agaricomycotina</taxon>
        <taxon>Agaricomycetes</taxon>
        <taxon>Agaricomycetidae</taxon>
        <taxon>Agaricales</taxon>
        <taxon>Agaricales incertae sedis</taxon>
        <taxon>Dendrothele</taxon>
    </lineage>
</organism>